<reference evidence="8" key="1">
    <citation type="submission" date="2022-05" db="EMBL/GenBank/DDBJ databases">
        <title>The Musa troglodytarum L. genome provides insights into the mechanism of non-climacteric behaviour and enrichment of carotenoids.</title>
        <authorList>
            <person name="Wang J."/>
        </authorList>
    </citation>
    <scope>NUCLEOTIDE SEQUENCE</scope>
    <source>
        <tissue evidence="8">Leaf</tissue>
    </source>
</reference>
<dbReference type="GO" id="GO:0009908">
    <property type="term" value="P:flower development"/>
    <property type="evidence" value="ECO:0007669"/>
    <property type="project" value="UniProtKB-KW"/>
</dbReference>
<dbReference type="InterPro" id="IPR000504">
    <property type="entry name" value="RRM_dom"/>
</dbReference>
<comment type="subcellular location">
    <subcellularLocation>
        <location evidence="1">Cytoplasm</location>
    </subcellularLocation>
</comment>
<dbReference type="SUPFAM" id="SSF54928">
    <property type="entry name" value="RNA-binding domain, RBD"/>
    <property type="match status" value="2"/>
</dbReference>
<dbReference type="GO" id="GO:1990904">
    <property type="term" value="C:ribonucleoprotein complex"/>
    <property type="evidence" value="ECO:0007669"/>
    <property type="project" value="InterPro"/>
</dbReference>
<dbReference type="Proteomes" id="UP001055439">
    <property type="component" value="Chromosome 5"/>
</dbReference>
<dbReference type="Pfam" id="PF00076">
    <property type="entry name" value="RRM_1"/>
    <property type="match status" value="3"/>
</dbReference>
<evidence type="ECO:0000256" key="4">
    <source>
        <dbReference type="ARBA" id="ARBA00022884"/>
    </source>
</evidence>
<dbReference type="OrthoDB" id="410044at2759"/>
<dbReference type="CDD" id="cd12361">
    <property type="entry name" value="RRM1_2_CELF1-6_like"/>
    <property type="match status" value="1"/>
</dbReference>
<feature type="domain" description="RRM" evidence="7">
    <location>
        <begin position="17"/>
        <end position="98"/>
    </location>
</feature>
<evidence type="ECO:0000256" key="5">
    <source>
        <dbReference type="ARBA" id="ARBA00023089"/>
    </source>
</evidence>
<evidence type="ECO:0000256" key="3">
    <source>
        <dbReference type="ARBA" id="ARBA00022737"/>
    </source>
</evidence>
<evidence type="ECO:0000313" key="8">
    <source>
        <dbReference type="EMBL" id="URE06506.1"/>
    </source>
</evidence>
<proteinExistence type="predicted"/>
<dbReference type="InterPro" id="IPR012677">
    <property type="entry name" value="Nucleotide-bd_a/b_plait_sf"/>
</dbReference>
<dbReference type="FunFam" id="3.30.70.330:FF:000216">
    <property type="entry name" value="RNA-binding protein BRN1 isoform X1"/>
    <property type="match status" value="1"/>
</dbReference>
<dbReference type="InterPro" id="IPR002343">
    <property type="entry name" value="Hud_Sxl_RNA"/>
</dbReference>
<evidence type="ECO:0000259" key="7">
    <source>
        <dbReference type="PROSITE" id="PS50102"/>
    </source>
</evidence>
<dbReference type="InterPro" id="IPR035979">
    <property type="entry name" value="RBD_domain_sf"/>
</dbReference>
<dbReference type="PRINTS" id="PR00961">
    <property type="entry name" value="HUDSXLRNA"/>
</dbReference>
<organism evidence="8 9">
    <name type="scientific">Musa troglodytarum</name>
    <name type="common">fe'i banana</name>
    <dbReference type="NCBI Taxonomy" id="320322"/>
    <lineage>
        <taxon>Eukaryota</taxon>
        <taxon>Viridiplantae</taxon>
        <taxon>Streptophyta</taxon>
        <taxon>Embryophyta</taxon>
        <taxon>Tracheophyta</taxon>
        <taxon>Spermatophyta</taxon>
        <taxon>Magnoliopsida</taxon>
        <taxon>Liliopsida</taxon>
        <taxon>Zingiberales</taxon>
        <taxon>Musaceae</taxon>
        <taxon>Musa</taxon>
    </lineage>
</organism>
<dbReference type="GO" id="GO:2000028">
    <property type="term" value="P:regulation of photoperiodism, flowering"/>
    <property type="evidence" value="ECO:0007669"/>
    <property type="project" value="UniProtKB-ARBA"/>
</dbReference>
<dbReference type="PANTHER" id="PTHR24012">
    <property type="entry name" value="RNA BINDING PROTEIN"/>
    <property type="match status" value="1"/>
</dbReference>
<evidence type="ECO:0000256" key="1">
    <source>
        <dbReference type="ARBA" id="ARBA00004496"/>
    </source>
</evidence>
<keyword evidence="5" id="KW-0287">Flowering</keyword>
<dbReference type="SMART" id="SM00360">
    <property type="entry name" value="RRM"/>
    <property type="match status" value="3"/>
</dbReference>
<dbReference type="FunFam" id="3.30.70.330:FF:000334">
    <property type="entry name" value="RNA-binding protein BRN1"/>
    <property type="match status" value="1"/>
</dbReference>
<dbReference type="CDD" id="cd12362">
    <property type="entry name" value="RRM3_CELF1-6"/>
    <property type="match status" value="1"/>
</dbReference>
<dbReference type="AlphaFoldDB" id="A0A9E7G1P8"/>
<sequence length="420" mass="45615">MAEGERRGGGERGEESVKLFVGQVPKQMTEEELRALFKEVALVDEVSIIKDKVTKASRGCCFLICPSREEADKAVAAYHNKRTLPGASSPMQVKYADGELERLEHKLFIGMIPKNASDAEVAALFSKYGTIRDLQILRSSQQTSKAGCAFLKYETKEQSLAALEALNGKHRMEGSSVPLVVKWADTEKERQARRAQKAQSQASSLAHGNSMHQPSIFGALPMGYIPPYNGYGYQPPGTYGLMQYPLPSMQSQAAFHNMIPPINQGNTLRGVSSDVSPGLQYPLSYPTTARHLGYSHISGHPANMKANLATPTGPSTTSGGQIEGPPGANLFIYHIPQEFGDEELSNAFQGFGRVLSAKVFVDKATGVSKCFGFVSYDSPGAAQAAISVMNGFQLGGKKLKVQLKKENKVNLVDGEIRLRR</sequence>
<feature type="domain" description="RRM" evidence="7">
    <location>
        <begin position="328"/>
        <end position="406"/>
    </location>
</feature>
<keyword evidence="9" id="KW-1185">Reference proteome</keyword>
<gene>
    <name evidence="8" type="ORF">MUK42_20802</name>
</gene>
<evidence type="ECO:0000256" key="6">
    <source>
        <dbReference type="PROSITE-ProRule" id="PRU00176"/>
    </source>
</evidence>
<dbReference type="EMBL" id="CP097507">
    <property type="protein sequence ID" value="URE06506.1"/>
    <property type="molecule type" value="Genomic_DNA"/>
</dbReference>
<dbReference type="Gene3D" id="3.30.70.330">
    <property type="match status" value="3"/>
</dbReference>
<keyword evidence="4 6" id="KW-0694">RNA-binding</keyword>
<dbReference type="PROSITE" id="PS50102">
    <property type="entry name" value="RRM"/>
    <property type="match status" value="3"/>
</dbReference>
<dbReference type="GO" id="GO:0005737">
    <property type="term" value="C:cytoplasm"/>
    <property type="evidence" value="ECO:0007669"/>
    <property type="project" value="UniProtKB-SubCell"/>
</dbReference>
<dbReference type="GO" id="GO:0006402">
    <property type="term" value="P:mRNA catabolic process"/>
    <property type="evidence" value="ECO:0007669"/>
    <property type="project" value="UniProtKB-ARBA"/>
</dbReference>
<accession>A0A9E7G1P8</accession>
<keyword evidence="2" id="KW-0963">Cytoplasm</keyword>
<dbReference type="GO" id="GO:0003729">
    <property type="term" value="F:mRNA binding"/>
    <property type="evidence" value="ECO:0007669"/>
    <property type="project" value="UniProtKB-ARBA"/>
</dbReference>
<protein>
    <recommendedName>
        <fullName evidence="7">RRM domain-containing protein</fullName>
    </recommendedName>
</protein>
<keyword evidence="3" id="KW-0677">Repeat</keyword>
<feature type="domain" description="RRM" evidence="7">
    <location>
        <begin position="105"/>
        <end position="186"/>
    </location>
</feature>
<dbReference type="FunFam" id="3.30.70.330:FF:000302">
    <property type="entry name" value="RNA-binding protein BRN1"/>
    <property type="match status" value="1"/>
</dbReference>
<evidence type="ECO:0000313" key="9">
    <source>
        <dbReference type="Proteomes" id="UP001055439"/>
    </source>
</evidence>
<name>A0A9E7G1P8_9LILI</name>
<evidence type="ECO:0000256" key="2">
    <source>
        <dbReference type="ARBA" id="ARBA00022490"/>
    </source>
</evidence>